<reference evidence="2" key="1">
    <citation type="submission" date="2017-02" db="UniProtKB">
        <authorList>
            <consortium name="WormBaseParasite"/>
        </authorList>
    </citation>
    <scope>IDENTIFICATION</scope>
</reference>
<dbReference type="Proteomes" id="UP000050640">
    <property type="component" value="Unplaced"/>
</dbReference>
<dbReference type="SUPFAM" id="SSF52540">
    <property type="entry name" value="P-loop containing nucleoside triphosphate hydrolases"/>
    <property type="match status" value="1"/>
</dbReference>
<dbReference type="STRING" id="1147741.A0A0R3RSC8"/>
<organism evidence="1 2">
    <name type="scientific">Elaeophora elaphi</name>
    <dbReference type="NCBI Taxonomy" id="1147741"/>
    <lineage>
        <taxon>Eukaryota</taxon>
        <taxon>Metazoa</taxon>
        <taxon>Ecdysozoa</taxon>
        <taxon>Nematoda</taxon>
        <taxon>Chromadorea</taxon>
        <taxon>Rhabditida</taxon>
        <taxon>Spirurina</taxon>
        <taxon>Spiruromorpha</taxon>
        <taxon>Filarioidea</taxon>
        <taxon>Onchocercidae</taxon>
        <taxon>Elaeophora</taxon>
    </lineage>
</organism>
<accession>A0A0R3RSC8</accession>
<dbReference type="AlphaFoldDB" id="A0A0R3RSC8"/>
<dbReference type="InterPro" id="IPR027417">
    <property type="entry name" value="P-loop_NTPase"/>
</dbReference>
<protein>
    <submittedName>
        <fullName evidence="2">RNA polymerase II-associated factor 1 homolog</fullName>
    </submittedName>
</protein>
<dbReference type="Gene3D" id="3.40.50.300">
    <property type="entry name" value="P-loop containing nucleotide triphosphate hydrolases"/>
    <property type="match status" value="1"/>
</dbReference>
<dbReference type="PANTHER" id="PTHR32046:SF11">
    <property type="entry name" value="IMMUNE-ASSOCIATED NUCLEOTIDE-BINDING PROTEIN 10-LIKE"/>
    <property type="match status" value="1"/>
</dbReference>
<keyword evidence="1" id="KW-1185">Reference proteome</keyword>
<proteinExistence type="predicted"/>
<name>A0A0R3RSC8_9BILA</name>
<dbReference type="WBParaSite" id="EEL_0000472501-mRNA-1">
    <property type="protein sequence ID" value="EEL_0000472501-mRNA-1"/>
    <property type="gene ID" value="EEL_0000472501"/>
</dbReference>
<evidence type="ECO:0000313" key="1">
    <source>
        <dbReference type="Proteomes" id="UP000050640"/>
    </source>
</evidence>
<evidence type="ECO:0000313" key="2">
    <source>
        <dbReference type="WBParaSite" id="EEL_0000472501-mRNA-1"/>
    </source>
</evidence>
<sequence>MVGMGAEISEHQTVSKFAGEEFDVSNVRTVFAGASKDSMKRSDRVLLLVGPTGSNKSNLIDCMCNYFYGAKFDGVRYKIADEIFDRGSTPIKSITKYVFNATAMPFRPIIIDTPEIASDSGIPMKKATTHTLHDFLIESEHIKISALCLVLKFNEESINKDEEILREVSFQISLIELVHQ</sequence>
<dbReference type="PANTHER" id="PTHR32046">
    <property type="entry name" value="G DOMAIN-CONTAINING PROTEIN"/>
    <property type="match status" value="1"/>
</dbReference>